<dbReference type="SUPFAM" id="SSF57716">
    <property type="entry name" value="Glucocorticoid receptor-like (DNA-binding domain)"/>
    <property type="match status" value="1"/>
</dbReference>
<evidence type="ECO:0000256" key="6">
    <source>
        <dbReference type="ARBA" id="ARBA00047110"/>
    </source>
</evidence>
<name>A0A1C3K950_TREPR</name>
<dbReference type="GO" id="GO:0005737">
    <property type="term" value="C:cytoplasm"/>
    <property type="evidence" value="ECO:0007669"/>
    <property type="project" value="UniProtKB-ARBA"/>
</dbReference>
<evidence type="ECO:0000256" key="1">
    <source>
        <dbReference type="ARBA" id="ARBA00003686"/>
    </source>
</evidence>
<evidence type="ECO:0000256" key="5">
    <source>
        <dbReference type="ARBA" id="ARBA00035167"/>
    </source>
</evidence>
<dbReference type="AlphaFoldDB" id="A0A1C3K950"/>
<comment type="function">
    <text evidence="1 7">Binds 16S rRNA, required for the assembly of 30S particles and may also be responsible for determining the conformation of the 16S rRNA at the A site.</text>
</comment>
<dbReference type="NCBIfam" id="NF006477">
    <property type="entry name" value="PRK08881.1"/>
    <property type="match status" value="1"/>
</dbReference>
<dbReference type="HAMAP" id="MF_00537">
    <property type="entry name" value="Ribosomal_uS14_1"/>
    <property type="match status" value="1"/>
</dbReference>
<evidence type="ECO:0000256" key="3">
    <source>
        <dbReference type="ARBA" id="ARBA00022980"/>
    </source>
</evidence>
<dbReference type="PROSITE" id="PS00527">
    <property type="entry name" value="RIBOSOMAL_S14"/>
    <property type="match status" value="1"/>
</dbReference>
<evidence type="ECO:0000256" key="4">
    <source>
        <dbReference type="ARBA" id="ARBA00023274"/>
    </source>
</evidence>
<evidence type="ECO:0000256" key="2">
    <source>
        <dbReference type="ARBA" id="ARBA00009083"/>
    </source>
</evidence>
<dbReference type="Pfam" id="PF00253">
    <property type="entry name" value="Ribosomal_S14"/>
    <property type="match status" value="1"/>
</dbReference>
<dbReference type="InterPro" id="IPR018271">
    <property type="entry name" value="Ribosomal_uS14_CS"/>
</dbReference>
<dbReference type="GO" id="GO:0003735">
    <property type="term" value="F:structural constituent of ribosome"/>
    <property type="evidence" value="ECO:0007669"/>
    <property type="project" value="InterPro"/>
</dbReference>
<dbReference type="GO" id="GO:0019843">
    <property type="term" value="F:rRNA binding"/>
    <property type="evidence" value="ECO:0007669"/>
    <property type="project" value="UniProtKB-UniRule"/>
</dbReference>
<gene>
    <name evidence="7 8" type="primary">rpsN</name>
    <name evidence="8" type="ORF">TREMTM_C_01110</name>
</gene>
<evidence type="ECO:0000313" key="8">
    <source>
        <dbReference type="EMBL" id="SBT63038.1"/>
    </source>
</evidence>
<dbReference type="Gene3D" id="1.10.287.1480">
    <property type="match status" value="1"/>
</dbReference>
<dbReference type="GO" id="GO:0006412">
    <property type="term" value="P:translation"/>
    <property type="evidence" value="ECO:0007669"/>
    <property type="project" value="UniProtKB-UniRule"/>
</dbReference>
<protein>
    <recommendedName>
        <fullName evidence="5 7">Small ribosomal subunit protein uS14</fullName>
    </recommendedName>
</protein>
<sequence length="102" mass="11898">MMSKLSVVERERKRSAIRLRYLSIRRLMLALLRSTAVPECDKRTVRDRLHRLPRDSSPVRHRNRCHATGRGRGYLRLFGLSRICVREMAARGEIPGVTKASW</sequence>
<dbReference type="PANTHER" id="PTHR19836">
    <property type="entry name" value="30S RIBOSOMAL PROTEIN S14"/>
    <property type="match status" value="1"/>
</dbReference>
<proteinExistence type="inferred from homology"/>
<keyword evidence="4 7" id="KW-0687">Ribonucleoprotein</keyword>
<dbReference type="PANTHER" id="PTHR19836:SF19">
    <property type="entry name" value="SMALL RIBOSOMAL SUBUNIT PROTEIN US14M"/>
    <property type="match status" value="1"/>
</dbReference>
<accession>A0A1C3K950</accession>
<dbReference type="InterPro" id="IPR023036">
    <property type="entry name" value="Ribosomal_uS14_bac/plastid"/>
</dbReference>
<evidence type="ECO:0000256" key="7">
    <source>
        <dbReference type="HAMAP-Rule" id="MF_00537"/>
    </source>
</evidence>
<reference evidence="9" key="1">
    <citation type="submission" date="2016-04" db="EMBL/GenBank/DDBJ databases">
        <authorList>
            <person name="Szabo Gitta"/>
        </authorList>
    </citation>
    <scope>NUCLEOTIDE SEQUENCE [LARGE SCALE GENOMIC DNA]</scope>
</reference>
<dbReference type="GO" id="GO:0015935">
    <property type="term" value="C:small ribosomal subunit"/>
    <property type="evidence" value="ECO:0007669"/>
    <property type="project" value="TreeGrafter"/>
</dbReference>
<keyword evidence="3 7" id="KW-0689">Ribosomal protein</keyword>
<evidence type="ECO:0000313" key="9">
    <source>
        <dbReference type="Proteomes" id="UP000092845"/>
    </source>
</evidence>
<dbReference type="EMBL" id="FLRF01000003">
    <property type="protein sequence ID" value="SBT63038.1"/>
    <property type="molecule type" value="Genomic_DNA"/>
</dbReference>
<comment type="similarity">
    <text evidence="2 7">Belongs to the universal ribosomal protein uS14 family.</text>
</comment>
<dbReference type="FunFam" id="1.10.287.1480:FF:000001">
    <property type="entry name" value="30S ribosomal protein S14"/>
    <property type="match status" value="1"/>
</dbReference>
<keyword evidence="7" id="KW-0699">rRNA-binding</keyword>
<dbReference type="InterPro" id="IPR001209">
    <property type="entry name" value="Ribosomal_uS14"/>
</dbReference>
<organism evidence="8 9">
    <name type="scientific">Tremblaya princeps</name>
    <dbReference type="NCBI Taxonomy" id="189385"/>
    <lineage>
        <taxon>Bacteria</taxon>
        <taxon>Pseudomonadati</taxon>
        <taxon>Pseudomonadota</taxon>
        <taxon>Betaproteobacteria</taxon>
        <taxon>Candidatus Tremblayella</taxon>
    </lineage>
</organism>
<comment type="subunit">
    <text evidence="6 7">Part of the 30S ribosomal subunit. Contacts proteins S3 and S10.</text>
</comment>
<dbReference type="Proteomes" id="UP000092845">
    <property type="component" value="Unassembled WGS sequence"/>
</dbReference>
<keyword evidence="7" id="KW-0694">RNA-binding</keyword>